<feature type="transmembrane region" description="Helical" evidence="1">
    <location>
        <begin position="108"/>
        <end position="130"/>
    </location>
</feature>
<proteinExistence type="predicted"/>
<feature type="transmembrane region" description="Helical" evidence="1">
    <location>
        <begin position="150"/>
        <end position="173"/>
    </location>
</feature>
<feature type="transmembrane region" description="Helical" evidence="1">
    <location>
        <begin position="39"/>
        <end position="64"/>
    </location>
</feature>
<reference evidence="2 3" key="1">
    <citation type="submission" date="2019-03" db="EMBL/GenBank/DDBJ databases">
        <title>Ramlibacter henchirensis DSM 14656, whole genome shotgun sequence.</title>
        <authorList>
            <person name="Zhang X."/>
            <person name="Feng G."/>
            <person name="Zhu H."/>
        </authorList>
    </citation>
    <scope>NUCLEOTIDE SEQUENCE [LARGE SCALE GENOMIC DNA]</scope>
    <source>
        <strain evidence="2 3">DSM 14656</strain>
    </source>
</reference>
<dbReference type="Proteomes" id="UP000298180">
    <property type="component" value="Unassembled WGS sequence"/>
</dbReference>
<gene>
    <name evidence="2" type="ORF">EZ313_05675</name>
</gene>
<comment type="caution">
    <text evidence="2">The sequence shown here is derived from an EMBL/GenBank/DDBJ whole genome shotgun (WGS) entry which is preliminary data.</text>
</comment>
<dbReference type="OrthoDB" id="8850092at2"/>
<dbReference type="EMBL" id="SMLM01000001">
    <property type="protein sequence ID" value="TFZ06132.1"/>
    <property type="molecule type" value="Genomic_DNA"/>
</dbReference>
<keyword evidence="1" id="KW-0472">Membrane</keyword>
<dbReference type="RefSeq" id="WP_135262218.1">
    <property type="nucleotide sequence ID" value="NZ_SMLM01000001.1"/>
</dbReference>
<dbReference type="AlphaFoldDB" id="A0A4Z0C5E7"/>
<feature type="transmembrane region" description="Helical" evidence="1">
    <location>
        <begin position="6"/>
        <end position="27"/>
    </location>
</feature>
<evidence type="ECO:0000313" key="2">
    <source>
        <dbReference type="EMBL" id="TFZ06132.1"/>
    </source>
</evidence>
<name>A0A4Z0C5E7_9BURK</name>
<keyword evidence="3" id="KW-1185">Reference proteome</keyword>
<evidence type="ECO:0000313" key="3">
    <source>
        <dbReference type="Proteomes" id="UP000298180"/>
    </source>
</evidence>
<protein>
    <submittedName>
        <fullName evidence="2">Uncharacterized protein</fullName>
    </submittedName>
</protein>
<keyword evidence="1" id="KW-0812">Transmembrane</keyword>
<accession>A0A4Z0C5E7</accession>
<feature type="transmembrane region" description="Helical" evidence="1">
    <location>
        <begin position="70"/>
        <end position="88"/>
    </location>
</feature>
<sequence>MDSLWAWWAVAAAGALHGLNPATGWALAAWRAEGAMQTLFALVPIGVGHIAAVAVVAAAVPAAVQTEVEFDPLLLQGLAAALLLALLARHLRAGGHRSARPRVGQAGLALWSFIVGTVHGAGWLLVPALVPLCAGGMPGREITASGSLSLALAAVGVHLTAMLATTAAMAAGARRGLRVARQWLDSHRSRNSSP</sequence>
<keyword evidence="1" id="KW-1133">Transmembrane helix</keyword>
<organism evidence="2 3">
    <name type="scientific">Ramlibacter henchirensis</name>
    <dbReference type="NCBI Taxonomy" id="204072"/>
    <lineage>
        <taxon>Bacteria</taxon>
        <taxon>Pseudomonadati</taxon>
        <taxon>Pseudomonadota</taxon>
        <taxon>Betaproteobacteria</taxon>
        <taxon>Burkholderiales</taxon>
        <taxon>Comamonadaceae</taxon>
        <taxon>Ramlibacter</taxon>
    </lineage>
</organism>
<evidence type="ECO:0000256" key="1">
    <source>
        <dbReference type="SAM" id="Phobius"/>
    </source>
</evidence>